<name>A0A327ZRN5_9STAP</name>
<dbReference type="EMBL" id="PZJH01000002">
    <property type="protein sequence ID" value="RAK44983.1"/>
    <property type="molecule type" value="Genomic_DNA"/>
</dbReference>
<dbReference type="AlphaFoldDB" id="A0A327ZRN5"/>
<evidence type="ECO:0000313" key="1">
    <source>
        <dbReference type="EMBL" id="RAK44983.1"/>
    </source>
</evidence>
<protein>
    <submittedName>
        <fullName evidence="1">Uncharacterized protein</fullName>
    </submittedName>
</protein>
<comment type="caution">
    <text evidence="1">The sequence shown here is derived from an EMBL/GenBank/DDBJ whole genome shotgun (WGS) entry which is preliminary data.</text>
</comment>
<proteinExistence type="predicted"/>
<dbReference type="RefSeq" id="WP_111715597.1">
    <property type="nucleotide sequence ID" value="NZ_JBHSSR010000004.1"/>
</dbReference>
<organism evidence="1 2">
    <name type="scientific">Macrococcus epidermidis</name>
    <dbReference type="NCBI Taxonomy" id="1902580"/>
    <lineage>
        <taxon>Bacteria</taxon>
        <taxon>Bacillati</taxon>
        <taxon>Bacillota</taxon>
        <taxon>Bacilli</taxon>
        <taxon>Bacillales</taxon>
        <taxon>Staphylococcaceae</taxon>
        <taxon>Macrococcus</taxon>
    </lineage>
</organism>
<accession>A0A327ZRN5</accession>
<reference evidence="1 2" key="1">
    <citation type="journal article" date="2018" name="Front. Microbiol.">
        <title>Description and Comparative Genomics of Macrococcus caseolyticus subsp. hominis subsp. nov., Macrococcus goetzii sp. nov., Macrococcus epidermidis sp. nov., and Macrococcus bohemicus sp. nov., Novel Macrococci From Human Clinical Material With Virulence Potential and Suspected Uptake of Foreign DNA by Natural Transformation.</title>
        <authorList>
            <person name="Maslanova I."/>
            <person name="Wertheimer Z."/>
            <person name="Sedlacek I."/>
            <person name="Svec P."/>
            <person name="Indrakova A."/>
            <person name="Kovarovic V."/>
            <person name="Schumann P."/>
            <person name="Sproer C."/>
            <person name="Kralova S."/>
            <person name="Sedo O."/>
            <person name="Kristofova L."/>
            <person name="Vrbovska V."/>
            <person name="Fuzik T."/>
            <person name="Petras P."/>
            <person name="Zdrahal Z."/>
            <person name="Ruzickova V."/>
            <person name="Doskar J."/>
            <person name="Pantucek R."/>
        </authorList>
    </citation>
    <scope>NUCLEOTIDE SEQUENCE [LARGE SCALE GENOMIC DNA]</scope>
    <source>
        <strain evidence="1 2">01/688</strain>
    </source>
</reference>
<evidence type="ECO:0000313" key="2">
    <source>
        <dbReference type="Proteomes" id="UP000249808"/>
    </source>
</evidence>
<dbReference type="Proteomes" id="UP000249808">
    <property type="component" value="Unassembled WGS sequence"/>
</dbReference>
<sequence length="60" mass="7352">MNKGRWSYSNYRPLQRYCKRCKSNEVSETKYFIEGQLIQFIVRCNSCGYEEDVMEEIKWN</sequence>
<keyword evidence="2" id="KW-1185">Reference proteome</keyword>
<gene>
    <name evidence="1" type="ORF">BHU61_06630</name>
</gene>